<name>A0A142KEQ8_9ACTN</name>
<evidence type="ECO:0000313" key="3">
    <source>
        <dbReference type="EMBL" id="AOZ46086.1"/>
    </source>
</evidence>
<evidence type="ECO:0000313" key="4">
    <source>
        <dbReference type="Proteomes" id="UP000075221"/>
    </source>
</evidence>
<dbReference type="AlphaFoldDB" id="A0A142KEQ8"/>
<evidence type="ECO:0000313" key="2">
    <source>
        <dbReference type="EMBL" id="AMS04596.1"/>
    </source>
</evidence>
<dbReference type="KEGG" id="aaci:ASQ49_13410"/>
<dbReference type="EMBL" id="CP015970">
    <property type="protein sequence ID" value="AOZ46086.1"/>
    <property type="molecule type" value="Genomic_DNA"/>
</dbReference>
<dbReference type="OMA" id="WMKFSAV"/>
<protein>
    <submittedName>
        <fullName evidence="2">Uncharacterized protein</fullName>
    </submittedName>
</protein>
<reference evidence="2 4" key="2">
    <citation type="submission" date="2016-02" db="EMBL/GenBank/DDBJ databases">
        <title>Complete Genome Sequence of Propionibacterium acidipropionici ATCC 55737.</title>
        <authorList>
            <person name="Luna Flores C.H."/>
            <person name="Nielsen L.K."/>
            <person name="Marcellin E."/>
        </authorList>
    </citation>
    <scope>NUCLEOTIDE SEQUENCE [LARGE SCALE GENOMIC DNA]</scope>
    <source>
        <strain evidence="2 4">ATCC 55737</strain>
    </source>
</reference>
<gene>
    <name evidence="3" type="ORF">A8L58_04450</name>
    <name evidence="2" type="ORF">AXH35_02985</name>
</gene>
<dbReference type="Proteomes" id="UP000075221">
    <property type="component" value="Chromosome"/>
</dbReference>
<keyword evidence="1" id="KW-1133">Transmembrane helix</keyword>
<evidence type="ECO:0000313" key="5">
    <source>
        <dbReference type="Proteomes" id="UP000178666"/>
    </source>
</evidence>
<evidence type="ECO:0000256" key="1">
    <source>
        <dbReference type="SAM" id="Phobius"/>
    </source>
</evidence>
<keyword evidence="1" id="KW-0812">Transmembrane</keyword>
<dbReference type="EMBL" id="CP014352">
    <property type="protein sequence ID" value="AMS04596.1"/>
    <property type="molecule type" value="Genomic_DNA"/>
</dbReference>
<feature type="transmembrane region" description="Helical" evidence="1">
    <location>
        <begin position="53"/>
        <end position="71"/>
    </location>
</feature>
<dbReference type="Proteomes" id="UP000178666">
    <property type="component" value="Chromosome"/>
</dbReference>
<keyword evidence="1" id="KW-0472">Membrane</keyword>
<dbReference type="RefSeq" id="WP_015070341.1">
    <property type="nucleotide sequence ID" value="NZ_CP013126.1"/>
</dbReference>
<proteinExistence type="predicted"/>
<accession>A0A142KEQ8</accession>
<organism evidence="2 4">
    <name type="scientific">Acidipropionibacterium acidipropionici</name>
    <dbReference type="NCBI Taxonomy" id="1748"/>
    <lineage>
        <taxon>Bacteria</taxon>
        <taxon>Bacillati</taxon>
        <taxon>Actinomycetota</taxon>
        <taxon>Actinomycetes</taxon>
        <taxon>Propionibacteriales</taxon>
        <taxon>Propionibacteriaceae</taxon>
        <taxon>Acidipropionibacterium</taxon>
    </lineage>
</organism>
<feature type="transmembrane region" description="Helical" evidence="1">
    <location>
        <begin position="12"/>
        <end position="33"/>
    </location>
</feature>
<dbReference type="OrthoDB" id="6293727at2"/>
<dbReference type="GeneID" id="88086002"/>
<dbReference type="Pfam" id="PF14019">
    <property type="entry name" value="DUF4235"/>
    <property type="match status" value="1"/>
</dbReference>
<sequence length="88" mass="9361">MISDKLLWRVYAGVAGALTTFVAQKVVTGVWTLVTGDETPPESSDPDVPAVKAFSWALASGIGIAGSQLLINRAIRSHQLRAHTQSTQ</sequence>
<reference evidence="3 5" key="1">
    <citation type="journal article" date="2016" name="Plant Dis.">
        <title>Improved production of propionic acid using genome shuffling.</title>
        <authorList>
            <person name="Luna-Flores C.H."/>
            <person name="Palfreyman R.W."/>
            <person name="Kromer J.O."/>
            <person name="Nielsen L.K."/>
            <person name="Marcellin E."/>
        </authorList>
    </citation>
    <scope>NUCLEOTIDE SEQUENCE [LARGE SCALE GENOMIC DNA]</scope>
    <source>
        <strain evidence="3 5">F3E8</strain>
    </source>
</reference>
<keyword evidence="5" id="KW-1185">Reference proteome</keyword>
<dbReference type="InterPro" id="IPR025329">
    <property type="entry name" value="DUF4235"/>
</dbReference>